<name>A0A212LJH6_9HYPH</name>
<dbReference type="AlphaFoldDB" id="A0A212LJH6"/>
<accession>A0A212LJH6</accession>
<protein>
    <submittedName>
        <fullName evidence="1">Uncharacterized protein</fullName>
    </submittedName>
</protein>
<gene>
    <name evidence="1" type="ORF">KL86PLE_41465</name>
</gene>
<sequence length="64" mass="7459">MKMEDIIIIRCGIANPICEQSRNTEWPTPGFGKGYDFDTITGNKLRLSFWAKDRDVFIGTYLKW</sequence>
<reference evidence="1" key="1">
    <citation type="submission" date="2016-08" db="EMBL/GenBank/DDBJ databases">
        <authorList>
            <person name="Seilhamer J.J."/>
        </authorList>
    </citation>
    <scope>NUCLEOTIDE SEQUENCE</scope>
    <source>
        <strain evidence="1">86</strain>
    </source>
</reference>
<organism evidence="1">
    <name type="scientific">uncultured Pleomorphomonas sp</name>
    <dbReference type="NCBI Taxonomy" id="442121"/>
    <lineage>
        <taxon>Bacteria</taxon>
        <taxon>Pseudomonadati</taxon>
        <taxon>Pseudomonadota</taxon>
        <taxon>Alphaproteobacteria</taxon>
        <taxon>Hyphomicrobiales</taxon>
        <taxon>Pleomorphomonadaceae</taxon>
        <taxon>Pleomorphomonas</taxon>
        <taxon>environmental samples</taxon>
    </lineage>
</organism>
<dbReference type="EMBL" id="FMJD01000008">
    <property type="protein sequence ID" value="SCM77660.1"/>
    <property type="molecule type" value="Genomic_DNA"/>
</dbReference>
<evidence type="ECO:0000313" key="1">
    <source>
        <dbReference type="EMBL" id="SCM77660.1"/>
    </source>
</evidence>
<proteinExistence type="predicted"/>